<evidence type="ECO:0000256" key="2">
    <source>
        <dbReference type="ARBA" id="ARBA00004496"/>
    </source>
</evidence>
<keyword evidence="4" id="KW-1017">Isopeptide bond</keyword>
<dbReference type="GeneID" id="107085841"/>
<keyword evidence="9" id="KW-0539">Nucleus</keyword>
<evidence type="ECO:0000256" key="7">
    <source>
        <dbReference type="ARBA" id="ARBA00023015"/>
    </source>
</evidence>
<evidence type="ECO:0000256" key="3">
    <source>
        <dbReference type="ARBA" id="ARBA00022490"/>
    </source>
</evidence>
<dbReference type="Ensembl" id="ENSCVAT00000019023.1">
    <property type="protein sequence ID" value="ENSCVAP00000011886.1"/>
    <property type="gene ID" value="ENSCVAG00000014238.1"/>
</dbReference>
<proteinExistence type="predicted"/>
<dbReference type="AlphaFoldDB" id="A0A3Q2D0G8"/>
<sequence length="405" mass="46476">MTLNSKASTFKSQYITPELAHLFSQSDSEEEFEGFSEDEAEEDRRCLQKQQNAKVVSSEDDSDKDTGFYSDGEEPAEPKRRSLLVALRFPGKKGPAPKQESKKNRVKKPVREIRMSPRGRGREKVKQDHKEDTEEEEEKEEEEVGLKDKKEVLPHCLMKRDRNIQENKAMLAKLFADLSSLADLTPPNTPEKRKRVSQKVAQKRKLRSEAGSERRNPSRKARPPENFAVEEKYEPTKITSPRTVDIRRLLEVDEENVDGGKKRRRSHSSRRSQYIVKSVDDITEEDLENIAYRSKDKIWDKENGSSCHQCRQKTLDTKTVCRSGHCVGVKGQFCGPCLKNRYGEDVRSVLLDPTWSCPICRGMCNCSLCRKKEGRCATGILVGLARYNGHDNVHEYLESIQKELQ</sequence>
<dbReference type="Proteomes" id="UP000265020">
    <property type="component" value="Unassembled WGS sequence"/>
</dbReference>
<evidence type="ECO:0000313" key="12">
    <source>
        <dbReference type="Ensembl" id="ENSCVAP00000011886.1"/>
    </source>
</evidence>
<evidence type="ECO:0000256" key="4">
    <source>
        <dbReference type="ARBA" id="ARBA00022499"/>
    </source>
</evidence>
<feature type="compositionally biased region" description="Basic and acidic residues" evidence="10">
    <location>
        <begin position="99"/>
        <end position="132"/>
    </location>
</feature>
<feature type="region of interest" description="Disordered" evidence="10">
    <location>
        <begin position="25"/>
        <end position="149"/>
    </location>
</feature>
<protein>
    <submittedName>
        <fullName evidence="12">Cell division cycle associated 7 like</fullName>
    </submittedName>
</protein>
<evidence type="ECO:0000256" key="8">
    <source>
        <dbReference type="ARBA" id="ARBA00023163"/>
    </source>
</evidence>
<feature type="compositionally biased region" description="Acidic residues" evidence="10">
    <location>
        <begin position="27"/>
        <end position="41"/>
    </location>
</feature>
<keyword evidence="13" id="KW-1185">Reference proteome</keyword>
<feature type="region of interest" description="Disordered" evidence="10">
    <location>
        <begin position="181"/>
        <end position="240"/>
    </location>
</feature>
<dbReference type="STRING" id="28743.ENSCVAP00000011886"/>
<dbReference type="Pfam" id="PF10497">
    <property type="entry name" value="zf-4CXXC_R1"/>
    <property type="match status" value="1"/>
</dbReference>
<organism evidence="12 13">
    <name type="scientific">Cyprinodon variegatus</name>
    <name type="common">Sheepshead minnow</name>
    <dbReference type="NCBI Taxonomy" id="28743"/>
    <lineage>
        <taxon>Eukaryota</taxon>
        <taxon>Metazoa</taxon>
        <taxon>Chordata</taxon>
        <taxon>Craniata</taxon>
        <taxon>Vertebrata</taxon>
        <taxon>Euteleostomi</taxon>
        <taxon>Actinopterygii</taxon>
        <taxon>Neopterygii</taxon>
        <taxon>Teleostei</taxon>
        <taxon>Neoteleostei</taxon>
        <taxon>Acanthomorphata</taxon>
        <taxon>Ovalentaria</taxon>
        <taxon>Atherinomorphae</taxon>
        <taxon>Cyprinodontiformes</taxon>
        <taxon>Cyprinodontidae</taxon>
        <taxon>Cyprinodon</taxon>
    </lineage>
</organism>
<keyword evidence="3" id="KW-0963">Cytoplasm</keyword>
<keyword evidence="7" id="KW-0805">Transcription regulation</keyword>
<dbReference type="OMA" id="DPAWICP"/>
<reference evidence="12" key="2">
    <citation type="submission" date="2025-09" db="UniProtKB">
        <authorList>
            <consortium name="Ensembl"/>
        </authorList>
    </citation>
    <scope>IDENTIFICATION</scope>
</reference>
<dbReference type="GeneTree" id="ENSGT00940000159108"/>
<comment type="subcellular location">
    <subcellularLocation>
        <location evidence="2">Cytoplasm</location>
    </subcellularLocation>
    <subcellularLocation>
        <location evidence="1">Nucleus</location>
    </subcellularLocation>
</comment>
<dbReference type="GO" id="GO:0005634">
    <property type="term" value="C:nucleus"/>
    <property type="evidence" value="ECO:0007669"/>
    <property type="project" value="UniProtKB-SubCell"/>
</dbReference>
<feature type="compositionally biased region" description="Basic and acidic residues" evidence="10">
    <location>
        <begin position="207"/>
        <end position="216"/>
    </location>
</feature>
<feature type="compositionally biased region" description="Acidic residues" evidence="10">
    <location>
        <begin position="133"/>
        <end position="143"/>
    </location>
</feature>
<evidence type="ECO:0000259" key="11">
    <source>
        <dbReference type="Pfam" id="PF10497"/>
    </source>
</evidence>
<dbReference type="RefSeq" id="XP_015231934.1">
    <property type="nucleotide sequence ID" value="XM_015376448.1"/>
</dbReference>
<name>A0A3Q2D0G8_CYPVA</name>
<keyword evidence="6" id="KW-0832">Ubl conjugation</keyword>
<evidence type="ECO:0000313" key="13">
    <source>
        <dbReference type="Proteomes" id="UP000265020"/>
    </source>
</evidence>
<reference evidence="12" key="1">
    <citation type="submission" date="2025-08" db="UniProtKB">
        <authorList>
            <consortium name="Ensembl"/>
        </authorList>
    </citation>
    <scope>IDENTIFICATION</scope>
</reference>
<dbReference type="InterPro" id="IPR040221">
    <property type="entry name" value="CDCA7/CDA7L"/>
</dbReference>
<evidence type="ECO:0000256" key="6">
    <source>
        <dbReference type="ARBA" id="ARBA00022843"/>
    </source>
</evidence>
<dbReference type="CTD" id="572007"/>
<keyword evidence="8" id="KW-0804">Transcription</keyword>
<dbReference type="GO" id="GO:0005737">
    <property type="term" value="C:cytoplasm"/>
    <property type="evidence" value="ECO:0007669"/>
    <property type="project" value="UniProtKB-SubCell"/>
</dbReference>
<dbReference type="KEGG" id="cvg:107085841"/>
<dbReference type="PANTHER" id="PTHR31169:SF4">
    <property type="entry name" value="CELL DIVISION CYCLE-ASSOCIATED 7-LIKE PROTEIN"/>
    <property type="match status" value="1"/>
</dbReference>
<feature type="domain" description="Zinc-finger" evidence="11">
    <location>
        <begin position="300"/>
        <end position="397"/>
    </location>
</feature>
<dbReference type="InterPro" id="IPR018866">
    <property type="entry name" value="Znf-4CXXC_R1"/>
</dbReference>
<evidence type="ECO:0000256" key="1">
    <source>
        <dbReference type="ARBA" id="ARBA00004123"/>
    </source>
</evidence>
<feature type="compositionally biased region" description="Basic residues" evidence="10">
    <location>
        <begin position="192"/>
        <end position="206"/>
    </location>
</feature>
<accession>A0A3Q2D0G8</accession>
<evidence type="ECO:0000256" key="9">
    <source>
        <dbReference type="ARBA" id="ARBA00023242"/>
    </source>
</evidence>
<evidence type="ECO:0000256" key="5">
    <source>
        <dbReference type="ARBA" id="ARBA00022553"/>
    </source>
</evidence>
<evidence type="ECO:0000256" key="10">
    <source>
        <dbReference type="SAM" id="MobiDB-lite"/>
    </source>
</evidence>
<dbReference type="GO" id="GO:0006355">
    <property type="term" value="P:regulation of DNA-templated transcription"/>
    <property type="evidence" value="ECO:0007669"/>
    <property type="project" value="InterPro"/>
</dbReference>
<keyword evidence="5" id="KW-0597">Phosphoprotein</keyword>
<dbReference type="PANTHER" id="PTHR31169">
    <property type="entry name" value="OS05G0300700 PROTEIN"/>
    <property type="match status" value="1"/>
</dbReference>
<dbReference type="OrthoDB" id="298344at2759"/>